<comment type="caution">
    <text evidence="2">The sequence shown here is derived from an EMBL/GenBank/DDBJ whole genome shotgun (WGS) entry which is preliminary data.</text>
</comment>
<feature type="region of interest" description="Disordered" evidence="1">
    <location>
        <begin position="399"/>
        <end position="487"/>
    </location>
</feature>
<name>A0ABR3JDA0_9AGAR</name>
<feature type="compositionally biased region" description="Acidic residues" evidence="1">
    <location>
        <begin position="353"/>
        <end position="362"/>
    </location>
</feature>
<evidence type="ECO:0000313" key="2">
    <source>
        <dbReference type="EMBL" id="KAL0953246.1"/>
    </source>
</evidence>
<reference evidence="3" key="1">
    <citation type="submission" date="2024-06" db="EMBL/GenBank/DDBJ databases">
        <title>Multi-omics analyses provide insights into the biosynthesis of the anticancer antibiotic pleurotin in Hohenbuehelia grisea.</title>
        <authorList>
            <person name="Weaver J.A."/>
            <person name="Alberti F."/>
        </authorList>
    </citation>
    <scope>NUCLEOTIDE SEQUENCE [LARGE SCALE GENOMIC DNA]</scope>
    <source>
        <strain evidence="3">T-177</strain>
    </source>
</reference>
<organism evidence="2 3">
    <name type="scientific">Hohenbuehelia grisea</name>
    <dbReference type="NCBI Taxonomy" id="104357"/>
    <lineage>
        <taxon>Eukaryota</taxon>
        <taxon>Fungi</taxon>
        <taxon>Dikarya</taxon>
        <taxon>Basidiomycota</taxon>
        <taxon>Agaricomycotina</taxon>
        <taxon>Agaricomycetes</taxon>
        <taxon>Agaricomycetidae</taxon>
        <taxon>Agaricales</taxon>
        <taxon>Pleurotineae</taxon>
        <taxon>Pleurotaceae</taxon>
        <taxon>Hohenbuehelia</taxon>
    </lineage>
</organism>
<evidence type="ECO:0000313" key="3">
    <source>
        <dbReference type="Proteomes" id="UP001556367"/>
    </source>
</evidence>
<feature type="region of interest" description="Disordered" evidence="1">
    <location>
        <begin position="348"/>
        <end position="377"/>
    </location>
</feature>
<accession>A0ABR3JDA0</accession>
<dbReference type="EMBL" id="JASNQZ010000008">
    <property type="protein sequence ID" value="KAL0953246.1"/>
    <property type="molecule type" value="Genomic_DNA"/>
</dbReference>
<evidence type="ECO:0000256" key="1">
    <source>
        <dbReference type="SAM" id="MobiDB-lite"/>
    </source>
</evidence>
<protein>
    <submittedName>
        <fullName evidence="2">Uncharacterized protein</fullName>
    </submittedName>
</protein>
<dbReference type="Proteomes" id="UP001556367">
    <property type="component" value="Unassembled WGS sequence"/>
</dbReference>
<proteinExistence type="predicted"/>
<gene>
    <name evidence="2" type="ORF">HGRIS_004498</name>
</gene>
<keyword evidence="3" id="KW-1185">Reference proteome</keyword>
<sequence length="487" mass="52198">MKYHIKRASPRPRPFRSLKAASSKVDRGWLATLRSMLSRKGCYDAFARRREARLRRLLTYALDIISPLPPCPRIHPRPSYKPAFLTIDPSPLLLTLPASPVLLTLGAAPTVIAGLLEPTTLVQHTAEAVVATSTGNLLPIVVAAITTALLLSKTTNDDPGDPPVVGEFQYAYNGDYPDAGAGGESVIYSYAELLGPGLEAFADTGPSPPDEDIIMHSDLGFMVRCHTFNSISPPLTNVFQPASRVSPSFMAIFLASVVQLFSSLSLDGLLDASSSLFSVISSYAGFALGLVFDATDTFFAFTRNIENTLFMWRTYTDLALALQFNPTTVNTIRSSLMRLLAYLASSDHGNQGSDDDDDDSDPFDGPGLTASMWAPGPDEPLPVVANVVEPVHIILDANVESRADEDDDDWPSAGGSGASMWAPQSTEDDDDDWPSAGGSGASMWATQPGDDDDDWPSAGDSGASMWAPQPGEEASTTSRPQPVHIFI</sequence>